<dbReference type="InterPro" id="IPR011989">
    <property type="entry name" value="ARM-like"/>
</dbReference>
<organism evidence="2 3">
    <name type="scientific">Stentor coeruleus</name>
    <dbReference type="NCBI Taxonomy" id="5963"/>
    <lineage>
        <taxon>Eukaryota</taxon>
        <taxon>Sar</taxon>
        <taxon>Alveolata</taxon>
        <taxon>Ciliophora</taxon>
        <taxon>Postciliodesmatophora</taxon>
        <taxon>Heterotrichea</taxon>
        <taxon>Heterotrichida</taxon>
        <taxon>Stentoridae</taxon>
        <taxon>Stentor</taxon>
    </lineage>
</organism>
<evidence type="ECO:0000313" key="2">
    <source>
        <dbReference type="EMBL" id="OMJ91126.1"/>
    </source>
</evidence>
<dbReference type="InterPro" id="IPR046837">
    <property type="entry name" value="Laa1/Sip1/HEATR5-like_HEAT"/>
</dbReference>
<dbReference type="Gene3D" id="1.25.10.10">
    <property type="entry name" value="Leucine-rich Repeat Variant"/>
    <property type="match status" value="1"/>
</dbReference>
<dbReference type="OrthoDB" id="192608at2759"/>
<dbReference type="Proteomes" id="UP000187209">
    <property type="component" value="Unassembled WGS sequence"/>
</dbReference>
<comment type="caution">
    <text evidence="2">The sequence shown here is derived from an EMBL/GenBank/DDBJ whole genome shotgun (WGS) entry which is preliminary data.</text>
</comment>
<keyword evidence="3" id="KW-1185">Reference proteome</keyword>
<reference evidence="2 3" key="1">
    <citation type="submission" date="2016-11" db="EMBL/GenBank/DDBJ databases">
        <title>The macronuclear genome of Stentor coeruleus: a giant cell with tiny introns.</title>
        <authorList>
            <person name="Slabodnick M."/>
            <person name="Ruby J.G."/>
            <person name="Reiff S.B."/>
            <person name="Swart E.C."/>
            <person name="Gosai S."/>
            <person name="Prabakaran S."/>
            <person name="Witkowska E."/>
            <person name="Larue G.E."/>
            <person name="Fisher S."/>
            <person name="Freeman R.M."/>
            <person name="Gunawardena J."/>
            <person name="Chu W."/>
            <person name="Stover N.A."/>
            <person name="Gregory B.D."/>
            <person name="Nowacki M."/>
            <person name="Derisi J."/>
            <person name="Roy S.W."/>
            <person name="Marshall W.F."/>
            <person name="Sood P."/>
        </authorList>
    </citation>
    <scope>NUCLEOTIDE SEQUENCE [LARGE SCALE GENOMIC DNA]</scope>
    <source>
        <strain evidence="2">WM001</strain>
    </source>
</reference>
<dbReference type="EMBL" id="MPUH01000088">
    <property type="protein sequence ID" value="OMJ91126.1"/>
    <property type="molecule type" value="Genomic_DNA"/>
</dbReference>
<dbReference type="PANTHER" id="PTHR21663">
    <property type="entry name" value="HYPOTHETICAL HEAT DOMAIN-CONTAINING"/>
    <property type="match status" value="1"/>
</dbReference>
<dbReference type="InterPro" id="IPR040108">
    <property type="entry name" value="Laa1/Sip1/HEATR5"/>
</dbReference>
<name>A0A1R2CQ40_9CILI</name>
<accession>A0A1R2CQ40</accession>
<gene>
    <name evidence="2" type="ORF">SteCoe_6390</name>
</gene>
<dbReference type="PANTHER" id="PTHR21663:SF0">
    <property type="entry name" value="HEAT REPEAT-CONTAINING PROTEIN 5B"/>
    <property type="match status" value="1"/>
</dbReference>
<dbReference type="InterPro" id="IPR016024">
    <property type="entry name" value="ARM-type_fold"/>
</dbReference>
<dbReference type="SUPFAM" id="SSF48371">
    <property type="entry name" value="ARM repeat"/>
    <property type="match status" value="3"/>
</dbReference>
<sequence>MDLGSLLETLEKELKCEDQRFSINNTRKADLLFNIKKELDSFEGDLSKHTKSLENILLLISSQGCPSPLRRLIKRTLKVLFEKVKSTKAMTFVLELLKITQSLKYNNFAKATCLDLIGFFYSEFGSKLISPPTEEVLESCKKIYKSSDNNSKKFIIKTLNAIIKARPSNLTLISSEYIKFLMKTSTEKPLDLRNNSAKGLIDLAKYYSANFHGQFENCIQNCLKMMEENTSELPGELLGEILSLNIDVSLSGHYFTNQRKSLDQFPKTLNDINYFLTQYMSRVISHEVKSGLIQAADVAYEKYLKKSLVSANELNSFTESLVNIACKSCCNEAETWWSVEVMSWLMRKVLGYLSQSQTLKIGEFIKNKLNILVTNLNDQSLSDTDPLRYQNEGILIIVLKFLGLVCDKQMELSLDSCLQDLDKSLMILLKYPRIGLQVCWTLENVIRRCPSLALVYLSKLVTNTTIAFAELECLRSQSYSREALSTAISNLLGHVSCLAILIKTLPECNRGVPVEETEMAFNTTKNLVFSEYQGDVVEEEKMFSNDPGIQEIDNAKRHAAWILVDGLMYLGPSWVGSKLNFLFKLFKLPFGRKTCIVETMSHSWIIGEVTHKKVASSAMLTFLKQNKSLLQPQIFKLITVYLSNALQFLSPPKNSTQHRLFLEQNCSPGALTELKKNLYECLLYLPNTFISTKINQILNPIYSEVVNEKTNTMPIFFTYTGKYGYKSSAMTQLAESWISSEDVYIHIQKPCSYLHSIALVGHEGVYENWERKDDLDSSFCVMLNYALKIFSDIFTNSSLNVTNRQKLFQFISQHLITALKQKDSTFKYNKVCTILLAVHGCLRKLSQNRGIITDISLTKCIKNMLSAVESISHPLVKCLFAEGMIYLCKVMGDPQYIPVFMKEIEHRIILSETTPNVKSGIVMQVGNMYKHFDIHLLEKNQDALGHIIQSISRDPIVGAWALHALYKAYSVHGNKVEHIFKATFPLSYHHYLDDHNAEFDFGITMMLLCEKHILLSNSPNDSFYLRALIVWEDTWKRSQISYDCAYRLMQSKPMFCVKEVFKYAITQIPNKVAMVFLMKFPIETFASSLTLFEWFRLIDQNIDLDIEKILINIVHFVIEKDLEAMKSLKLIILSSENEQEEEHKGLSALNDRESTTQQVEYFSIKSKKIAVNIYSQILSENSSQFVQKIEENVNFAIHLTSFDECLSIKGLELAARIFKSYKNMVDPDEPSQKYLEIFEAQASAAIRENFDCASIDLCVAANGLLLKFLTVPGTHDKDVLEKIIKNLVNSLNTRNKDGYTDLRATELYMNRLQLLAKTILKGPDFIKKLVFEHKHTLQEHFINLLTDLCVTFTQSRNILREHKFLLGQQPINQDHPEMGRIEIFIHAAATLGIEENLDFFVSNIFAFLFLPYNAGRDNNVFTGQKEIDRCMKRKEKILRALKLVISRINDQKMISEIVMCLETCEQLPSMTHKLLILEICTNITEIGASELGRLESLIKKIMKNNPELQEKALEAWGWASIKYAEIILSNLLDEYLDIKPLKASIFQFFQYCIKENIIVSLQILEQLWKITDIDELQVSVAYFVLNELCNQGNFEVVLGFINNKPVDDTKYFVAILKNISELIKKYDNTANKIVMVLSKFPQNSMLFKYFLHDILTIFQVRKNEFTSEEIVFINESIKILMTLLLKAPDKSKAVSGIFPLFLALFHRSVPVQVIKGMSKAMNYMNANFNDSFKVCLEKLSEVEKKFVESQLETQNAAVQKTVAQPTITLQLRFKKP</sequence>
<evidence type="ECO:0000256" key="1">
    <source>
        <dbReference type="ARBA" id="ARBA00008304"/>
    </source>
</evidence>
<evidence type="ECO:0000313" key="3">
    <source>
        <dbReference type="Proteomes" id="UP000187209"/>
    </source>
</evidence>
<comment type="similarity">
    <text evidence="1">Belongs to the HEATR5 family.</text>
</comment>
<protein>
    <submittedName>
        <fullName evidence="2">Uncharacterized protein</fullName>
    </submittedName>
</protein>
<proteinExistence type="inferred from homology"/>
<dbReference type="Pfam" id="PF20210">
    <property type="entry name" value="Laa1_Sip1_HTR5"/>
    <property type="match status" value="1"/>
</dbReference>